<name>A0A392V3Q5_9FABA</name>
<feature type="non-terminal residue" evidence="1">
    <location>
        <position position="1"/>
    </location>
</feature>
<sequence>SSPNYCCFLLIGRQRSVSEVVVHGSHPTVCVPDCVYVEDPRGFLDARAR</sequence>
<dbReference type="Proteomes" id="UP000265520">
    <property type="component" value="Unassembled WGS sequence"/>
</dbReference>
<organism evidence="1 2">
    <name type="scientific">Trifolium medium</name>
    <dbReference type="NCBI Taxonomy" id="97028"/>
    <lineage>
        <taxon>Eukaryota</taxon>
        <taxon>Viridiplantae</taxon>
        <taxon>Streptophyta</taxon>
        <taxon>Embryophyta</taxon>
        <taxon>Tracheophyta</taxon>
        <taxon>Spermatophyta</taxon>
        <taxon>Magnoliopsida</taxon>
        <taxon>eudicotyledons</taxon>
        <taxon>Gunneridae</taxon>
        <taxon>Pentapetalae</taxon>
        <taxon>rosids</taxon>
        <taxon>fabids</taxon>
        <taxon>Fabales</taxon>
        <taxon>Fabaceae</taxon>
        <taxon>Papilionoideae</taxon>
        <taxon>50 kb inversion clade</taxon>
        <taxon>NPAAA clade</taxon>
        <taxon>Hologalegina</taxon>
        <taxon>IRL clade</taxon>
        <taxon>Trifolieae</taxon>
        <taxon>Trifolium</taxon>
    </lineage>
</organism>
<evidence type="ECO:0000313" key="1">
    <source>
        <dbReference type="EMBL" id="MCI81691.1"/>
    </source>
</evidence>
<accession>A0A392V3Q5</accession>
<comment type="caution">
    <text evidence="1">The sequence shown here is derived from an EMBL/GenBank/DDBJ whole genome shotgun (WGS) entry which is preliminary data.</text>
</comment>
<dbReference type="AlphaFoldDB" id="A0A392V3Q5"/>
<dbReference type="EMBL" id="LXQA011025330">
    <property type="protein sequence ID" value="MCI81691.1"/>
    <property type="molecule type" value="Genomic_DNA"/>
</dbReference>
<evidence type="ECO:0000313" key="2">
    <source>
        <dbReference type="Proteomes" id="UP000265520"/>
    </source>
</evidence>
<keyword evidence="2" id="KW-1185">Reference proteome</keyword>
<reference evidence="1 2" key="1">
    <citation type="journal article" date="2018" name="Front. Plant Sci.">
        <title>Red Clover (Trifolium pratense) and Zigzag Clover (T. medium) - A Picture of Genomic Similarities and Differences.</title>
        <authorList>
            <person name="Dluhosova J."/>
            <person name="Istvanek J."/>
            <person name="Nedelnik J."/>
            <person name="Repkova J."/>
        </authorList>
    </citation>
    <scope>NUCLEOTIDE SEQUENCE [LARGE SCALE GENOMIC DNA]</scope>
    <source>
        <strain evidence="2">cv. 10/8</strain>
        <tissue evidence="1">Leaf</tissue>
    </source>
</reference>
<proteinExistence type="predicted"/>
<protein>
    <submittedName>
        <fullName evidence="1">Uncharacterized protein</fullName>
    </submittedName>
</protein>